<keyword evidence="3" id="KW-1185">Reference proteome</keyword>
<gene>
    <name evidence="2" type="ORF">GGQ99_000986</name>
</gene>
<dbReference type="Gene3D" id="1.10.260.40">
    <property type="entry name" value="lambda repressor-like DNA-binding domains"/>
    <property type="match status" value="1"/>
</dbReference>
<dbReference type="SUPFAM" id="SSF47413">
    <property type="entry name" value="lambda repressor-like DNA-binding domains"/>
    <property type="match status" value="1"/>
</dbReference>
<proteinExistence type="predicted"/>
<evidence type="ECO:0000313" key="2">
    <source>
        <dbReference type="EMBL" id="MBB4649264.1"/>
    </source>
</evidence>
<name>A0ABR6KXL3_9HYPH</name>
<dbReference type="InterPro" id="IPR001387">
    <property type="entry name" value="Cro/C1-type_HTH"/>
</dbReference>
<evidence type="ECO:0000259" key="1">
    <source>
        <dbReference type="PROSITE" id="PS50943"/>
    </source>
</evidence>
<sequence>MLGFEDIELRRDAARIEQKELCERAGVHLQTYSRLKNRPGSLGATTRTLKKLKSALDELIGERVQALISEGASDGKSN</sequence>
<dbReference type="CDD" id="cd00093">
    <property type="entry name" value="HTH_XRE"/>
    <property type="match status" value="1"/>
</dbReference>
<feature type="domain" description="HTH cro/C1-type" evidence="1">
    <location>
        <begin position="7"/>
        <end position="59"/>
    </location>
</feature>
<evidence type="ECO:0000313" key="3">
    <source>
        <dbReference type="Proteomes" id="UP000539538"/>
    </source>
</evidence>
<dbReference type="EMBL" id="JACHOT010000001">
    <property type="protein sequence ID" value="MBB4649264.1"/>
    <property type="molecule type" value="Genomic_DNA"/>
</dbReference>
<protein>
    <submittedName>
        <fullName evidence="2">Transcriptional regulator with XRE-family HTH domain</fullName>
    </submittedName>
</protein>
<dbReference type="PROSITE" id="PS50943">
    <property type="entry name" value="HTH_CROC1"/>
    <property type="match status" value="1"/>
</dbReference>
<dbReference type="RefSeq" id="WP_183261075.1">
    <property type="nucleotide sequence ID" value="NZ_BAAAVZ010000008.1"/>
</dbReference>
<organism evidence="2 3">
    <name type="scientific">Aminobacter niigataensis</name>
    <dbReference type="NCBI Taxonomy" id="83265"/>
    <lineage>
        <taxon>Bacteria</taxon>
        <taxon>Pseudomonadati</taxon>
        <taxon>Pseudomonadota</taxon>
        <taxon>Alphaproteobacteria</taxon>
        <taxon>Hyphomicrobiales</taxon>
        <taxon>Phyllobacteriaceae</taxon>
        <taxon>Aminobacter</taxon>
    </lineage>
</organism>
<dbReference type="Proteomes" id="UP000539538">
    <property type="component" value="Unassembled WGS sequence"/>
</dbReference>
<dbReference type="InterPro" id="IPR010982">
    <property type="entry name" value="Lambda_DNA-bd_dom_sf"/>
</dbReference>
<comment type="caution">
    <text evidence="2">The sequence shown here is derived from an EMBL/GenBank/DDBJ whole genome shotgun (WGS) entry which is preliminary data.</text>
</comment>
<reference evidence="2 3" key="1">
    <citation type="submission" date="2020-08" db="EMBL/GenBank/DDBJ databases">
        <title>Genomic Encyclopedia of Type Strains, Phase IV (KMG-IV): sequencing the most valuable type-strain genomes for metagenomic binning, comparative biology and taxonomic classification.</title>
        <authorList>
            <person name="Goeker M."/>
        </authorList>
    </citation>
    <scope>NUCLEOTIDE SEQUENCE [LARGE SCALE GENOMIC DNA]</scope>
    <source>
        <strain evidence="2 3">DSM 7050</strain>
    </source>
</reference>
<accession>A0ABR6KXL3</accession>